<evidence type="ECO:0000256" key="4">
    <source>
        <dbReference type="ARBA" id="ARBA00022705"/>
    </source>
</evidence>
<dbReference type="GO" id="GO:0003677">
    <property type="term" value="F:DNA binding"/>
    <property type="evidence" value="ECO:0007669"/>
    <property type="project" value="InterPro"/>
</dbReference>
<comment type="similarity">
    <text evidence="6">Belongs to the DNA polymerase HolA subunit family.</text>
</comment>
<keyword evidence="2 8" id="KW-0808">Transferase</keyword>
<dbReference type="GO" id="GO:0009360">
    <property type="term" value="C:DNA polymerase III complex"/>
    <property type="evidence" value="ECO:0007669"/>
    <property type="project" value="TreeGrafter"/>
</dbReference>
<dbReference type="GO" id="GO:0003887">
    <property type="term" value="F:DNA-directed DNA polymerase activity"/>
    <property type="evidence" value="ECO:0007669"/>
    <property type="project" value="UniProtKB-KW"/>
</dbReference>
<dbReference type="KEGG" id="mor:MOC_4800"/>
<dbReference type="RefSeq" id="WP_043759471.1">
    <property type="nucleotide sequence ID" value="NZ_CP003811.1"/>
</dbReference>
<evidence type="ECO:0000256" key="6">
    <source>
        <dbReference type="ARBA" id="ARBA00034754"/>
    </source>
</evidence>
<keyword evidence="9" id="KW-1185">Reference proteome</keyword>
<dbReference type="PANTHER" id="PTHR34388">
    <property type="entry name" value="DNA POLYMERASE III SUBUNIT DELTA"/>
    <property type="match status" value="1"/>
</dbReference>
<gene>
    <name evidence="8" type="primary">holA</name>
    <name evidence="8" type="ORF">MOC_4800</name>
</gene>
<evidence type="ECO:0000256" key="1">
    <source>
        <dbReference type="ARBA" id="ARBA00012417"/>
    </source>
</evidence>
<dbReference type="SUPFAM" id="SSF48019">
    <property type="entry name" value="post-AAA+ oligomerization domain-like"/>
    <property type="match status" value="1"/>
</dbReference>
<keyword evidence="4" id="KW-0235">DNA replication</keyword>
<dbReference type="Gene3D" id="3.40.50.300">
    <property type="entry name" value="P-loop containing nucleotide triphosphate hydrolases"/>
    <property type="match status" value="1"/>
</dbReference>
<evidence type="ECO:0000256" key="7">
    <source>
        <dbReference type="ARBA" id="ARBA00049244"/>
    </source>
</evidence>
<dbReference type="PANTHER" id="PTHR34388:SF1">
    <property type="entry name" value="DNA POLYMERASE III SUBUNIT DELTA"/>
    <property type="match status" value="1"/>
</dbReference>
<dbReference type="GO" id="GO:0006261">
    <property type="term" value="P:DNA-templated DNA replication"/>
    <property type="evidence" value="ECO:0007669"/>
    <property type="project" value="TreeGrafter"/>
</dbReference>
<dbReference type="Proteomes" id="UP000029492">
    <property type="component" value="Chromosome"/>
</dbReference>
<reference evidence="8 9" key="1">
    <citation type="journal article" date="2014" name="PLoS ONE">
        <title>Genome Information of Methylobacterium oryzae, a Plant-Probiotic Methylotroph in the Phyllosphere.</title>
        <authorList>
            <person name="Kwak M.J."/>
            <person name="Jeong H."/>
            <person name="Madhaiyan M."/>
            <person name="Lee Y."/>
            <person name="Sa T.M."/>
            <person name="Oh T.K."/>
            <person name="Kim J.F."/>
        </authorList>
    </citation>
    <scope>NUCLEOTIDE SEQUENCE [LARGE SCALE GENOMIC DNA]</scope>
    <source>
        <strain evidence="8 9">CBMB20</strain>
    </source>
</reference>
<protein>
    <recommendedName>
        <fullName evidence="1">DNA-directed DNA polymerase</fullName>
        <ecNumber evidence="1">2.7.7.7</ecNumber>
    </recommendedName>
</protein>
<dbReference type="HOGENOM" id="CLU_068860_1_0_5"/>
<dbReference type="SUPFAM" id="SSF52540">
    <property type="entry name" value="P-loop containing nucleoside triphosphate hydrolases"/>
    <property type="match status" value="1"/>
</dbReference>
<sequence length="347" mass="37412">MTAVKAGEIEGLIRRGPDPRIPVILVYGPDTGLVTERARKLAEDFVDDPADPFALVRIDGDALAADPGRLCDEAGTMGLFGGRRSIWVRPGTRNYAPAVEAVLGATVADARIVVEAGDLAKNNPLRTLCERSPKALAIPCYADDERTLSDLIERTLQERGLRIDRAAREVLARSLGGDRRASLMEIEKLALYAGDEGGGDKTVTLDHVEAITSDVAASVLNTLIDAAFDGRRDAVERDYRRFRHEGLDPGVVLGSALRHALTLLTTRLDNPDKTPAMMVATWRGLHFKRKASIEGQLGAWPPGTLRQAVAALQAAVLACRRAEPDLAHALASAALLRVAEAGARRRR</sequence>
<keyword evidence="5" id="KW-0239">DNA-directed DNA polymerase</keyword>
<evidence type="ECO:0000256" key="3">
    <source>
        <dbReference type="ARBA" id="ARBA00022695"/>
    </source>
</evidence>
<evidence type="ECO:0000313" key="8">
    <source>
        <dbReference type="EMBL" id="AIQ92555.1"/>
    </source>
</evidence>
<dbReference type="Gene3D" id="1.10.8.60">
    <property type="match status" value="1"/>
</dbReference>
<dbReference type="InterPro" id="IPR005790">
    <property type="entry name" value="DNA_polIII_delta"/>
</dbReference>
<keyword evidence="3 8" id="KW-0548">Nucleotidyltransferase</keyword>
<evidence type="ECO:0000256" key="2">
    <source>
        <dbReference type="ARBA" id="ARBA00022679"/>
    </source>
</evidence>
<organism evidence="8 9">
    <name type="scientific">Methylobacterium oryzae CBMB20</name>
    <dbReference type="NCBI Taxonomy" id="693986"/>
    <lineage>
        <taxon>Bacteria</taxon>
        <taxon>Pseudomonadati</taxon>
        <taxon>Pseudomonadota</taxon>
        <taxon>Alphaproteobacteria</taxon>
        <taxon>Hyphomicrobiales</taxon>
        <taxon>Methylobacteriaceae</taxon>
        <taxon>Methylobacterium</taxon>
    </lineage>
</organism>
<dbReference type="NCBIfam" id="TIGR01128">
    <property type="entry name" value="holA"/>
    <property type="match status" value="1"/>
</dbReference>
<dbReference type="EMBL" id="CP003811">
    <property type="protein sequence ID" value="AIQ92555.1"/>
    <property type="molecule type" value="Genomic_DNA"/>
</dbReference>
<dbReference type="InterPro" id="IPR027417">
    <property type="entry name" value="P-loop_NTPase"/>
</dbReference>
<proteinExistence type="inferred from homology"/>
<dbReference type="Gene3D" id="1.20.272.10">
    <property type="match status" value="1"/>
</dbReference>
<dbReference type="AlphaFoldDB" id="A0A089P1A1"/>
<dbReference type="EC" id="2.7.7.7" evidence="1"/>
<evidence type="ECO:0000313" key="9">
    <source>
        <dbReference type="Proteomes" id="UP000029492"/>
    </source>
</evidence>
<accession>A0A089P1A1</accession>
<dbReference type="InterPro" id="IPR008921">
    <property type="entry name" value="DNA_pol3_clamp-load_cplx_C"/>
</dbReference>
<dbReference type="STRING" id="693986.MOC_4800"/>
<evidence type="ECO:0000256" key="5">
    <source>
        <dbReference type="ARBA" id="ARBA00022932"/>
    </source>
</evidence>
<comment type="catalytic activity">
    <reaction evidence="7">
        <text>DNA(n) + a 2'-deoxyribonucleoside 5'-triphosphate = DNA(n+1) + diphosphate</text>
        <dbReference type="Rhea" id="RHEA:22508"/>
        <dbReference type="Rhea" id="RHEA-COMP:17339"/>
        <dbReference type="Rhea" id="RHEA-COMP:17340"/>
        <dbReference type="ChEBI" id="CHEBI:33019"/>
        <dbReference type="ChEBI" id="CHEBI:61560"/>
        <dbReference type="ChEBI" id="CHEBI:173112"/>
        <dbReference type="EC" id="2.7.7.7"/>
    </reaction>
</comment>
<name>A0A089P1A1_9HYPH</name>
<dbReference type="eggNOG" id="COG1466">
    <property type="taxonomic scope" value="Bacteria"/>
</dbReference>